<dbReference type="GeneID" id="95399862"/>
<reference evidence="1 2" key="1">
    <citation type="submission" date="2018-07" db="EMBL/GenBank/DDBJ databases">
        <title>The molecular basis for the intramolecular migration of carboxyl group in the catabolism of para-hydroxybenzoate via gentisate.</title>
        <authorList>
            <person name="Zhao H."/>
            <person name="Xu Y."/>
            <person name="Lin S."/>
            <person name="Spain J.C."/>
            <person name="Zhou N.-Y."/>
        </authorList>
    </citation>
    <scope>NUCLEOTIDE SEQUENCE [LARGE SCALE GENOMIC DNA]</scope>
    <source>
        <strain evidence="1 2">PHB-7a</strain>
    </source>
</reference>
<dbReference type="RefSeq" id="WP_116821554.1">
    <property type="nucleotide sequence ID" value="NZ_CP030926.1"/>
</dbReference>
<dbReference type="SUPFAM" id="SSF101386">
    <property type="entry name" value="all-alpha NTP pyrophosphatases"/>
    <property type="match status" value="1"/>
</dbReference>
<keyword evidence="2" id="KW-1185">Reference proteome</keyword>
<name>A0ABM6XMQ5_9BACI</name>
<proteinExistence type="predicted"/>
<sequence length="108" mass="12493">MGFFGDESWYDEEIRRQSDREYKEKSLRKSVISFSEVMEEKLAENDSKGGWDTCTVDFLLLKLQEEYAEVIEAVRSGSTIKDVSRECADLANICMMLSEQYKKLKGAE</sequence>
<dbReference type="Gene3D" id="1.10.287.1080">
    <property type="entry name" value="MazG-like"/>
    <property type="match status" value="1"/>
</dbReference>
<protein>
    <submittedName>
        <fullName evidence="1">Uncharacterized protein</fullName>
    </submittedName>
</protein>
<gene>
    <name evidence="1" type="ORF">DTO10_16680</name>
</gene>
<organism evidence="1 2">
    <name type="scientific">Peribacillus butanolivorans</name>
    <dbReference type="NCBI Taxonomy" id="421767"/>
    <lineage>
        <taxon>Bacteria</taxon>
        <taxon>Bacillati</taxon>
        <taxon>Bacillota</taxon>
        <taxon>Bacilli</taxon>
        <taxon>Bacillales</taxon>
        <taxon>Bacillaceae</taxon>
        <taxon>Peribacillus</taxon>
    </lineage>
</organism>
<dbReference type="EMBL" id="CP030926">
    <property type="protein sequence ID" value="AXN39833.1"/>
    <property type="molecule type" value="Genomic_DNA"/>
</dbReference>
<evidence type="ECO:0000313" key="1">
    <source>
        <dbReference type="EMBL" id="AXN39833.1"/>
    </source>
</evidence>
<evidence type="ECO:0000313" key="2">
    <source>
        <dbReference type="Proteomes" id="UP000260457"/>
    </source>
</evidence>
<accession>A0ABM6XMQ5</accession>
<dbReference type="Proteomes" id="UP000260457">
    <property type="component" value="Chromosome"/>
</dbReference>